<evidence type="ECO:0000256" key="6">
    <source>
        <dbReference type="ARBA" id="ARBA00023170"/>
    </source>
</evidence>
<evidence type="ECO:0000256" key="1">
    <source>
        <dbReference type="ARBA" id="ARBA00004167"/>
    </source>
</evidence>
<evidence type="ECO:0000256" key="3">
    <source>
        <dbReference type="ARBA" id="ARBA00022729"/>
    </source>
</evidence>
<dbReference type="PANTHER" id="PTHR24416:SF349">
    <property type="entry name" value="TYROSINE-PROTEIN KINASE RYK"/>
    <property type="match status" value="1"/>
</dbReference>
<feature type="domain" description="Serine-threonine/tyrosine-protein kinase catalytic" evidence="9">
    <location>
        <begin position="289"/>
        <end position="358"/>
    </location>
</feature>
<evidence type="ECO:0000259" key="9">
    <source>
        <dbReference type="Pfam" id="PF07714"/>
    </source>
</evidence>
<organism evidence="10 11">
    <name type="scientific">Tegillarca granosa</name>
    <name type="common">Malaysian cockle</name>
    <name type="synonym">Anadara granosa</name>
    <dbReference type="NCBI Taxonomy" id="220873"/>
    <lineage>
        <taxon>Eukaryota</taxon>
        <taxon>Metazoa</taxon>
        <taxon>Spiralia</taxon>
        <taxon>Lophotrochozoa</taxon>
        <taxon>Mollusca</taxon>
        <taxon>Bivalvia</taxon>
        <taxon>Autobranchia</taxon>
        <taxon>Pteriomorphia</taxon>
        <taxon>Arcoida</taxon>
        <taxon>Arcoidea</taxon>
        <taxon>Arcidae</taxon>
        <taxon>Tegillarca</taxon>
    </lineage>
</organism>
<dbReference type="InterPro" id="IPR050122">
    <property type="entry name" value="RTK"/>
</dbReference>
<feature type="transmembrane region" description="Helical" evidence="8">
    <location>
        <begin position="77"/>
        <end position="101"/>
    </location>
</feature>
<sequence>MFYSMKFNISNSRAMNEPIANISKEGTVPNTLSDPLLQNKNKYFNPPDFNDNKYPSTSPPHKFPEAKDQPLTMSTHIFYISVGCACAVILLIALAVAVYYLNTQKSGSHGYTDRIKYYDSSSSQALTYQQSQSFLRSETPVDGSVKGSIRNFPSYSSPSPIPELQPPDPKEILSEIAISRQRISLGEMLLEGTFGRIYHGTLLSEGDSHFGADQEITVKAVTDQARCDQIHVFLTECCMMKGLVHQNIQPVIGSCLDESPPYVIYPYSTEGNLKKFLLKCRVSDCGSIYWAFGVTLWELMTLGQQPYSDIDPFEMAAYLQEGYRIAQPVNCPDELFSVMACCWGGNPEERPKFSQLLICLQDFYTALGRYV</sequence>
<comment type="subcellular location">
    <subcellularLocation>
        <location evidence="1">Membrane</location>
        <topology evidence="1">Single-pass membrane protein</topology>
    </subcellularLocation>
</comment>
<keyword evidence="4 8" id="KW-1133">Transmembrane helix</keyword>
<evidence type="ECO:0000256" key="4">
    <source>
        <dbReference type="ARBA" id="ARBA00022989"/>
    </source>
</evidence>
<evidence type="ECO:0000256" key="8">
    <source>
        <dbReference type="SAM" id="Phobius"/>
    </source>
</evidence>
<keyword evidence="3" id="KW-0732">Signal</keyword>
<keyword evidence="6" id="KW-0675">Receptor</keyword>
<keyword evidence="7" id="KW-0325">Glycoprotein</keyword>
<proteinExistence type="predicted"/>
<dbReference type="SUPFAM" id="SSF56112">
    <property type="entry name" value="Protein kinase-like (PK-like)"/>
    <property type="match status" value="1"/>
</dbReference>
<protein>
    <recommendedName>
        <fullName evidence="9">Serine-threonine/tyrosine-protein kinase catalytic domain-containing protein</fullName>
    </recommendedName>
</protein>
<keyword evidence="2 8" id="KW-0812">Transmembrane</keyword>
<dbReference type="Proteomes" id="UP001217089">
    <property type="component" value="Unassembled WGS sequence"/>
</dbReference>
<name>A0ABQ9EY13_TEGGR</name>
<dbReference type="PANTHER" id="PTHR24416">
    <property type="entry name" value="TYROSINE-PROTEIN KINASE RECEPTOR"/>
    <property type="match status" value="1"/>
</dbReference>
<accession>A0ABQ9EY13</accession>
<keyword evidence="11" id="KW-1185">Reference proteome</keyword>
<gene>
    <name evidence="10" type="ORF">KUTeg_011905</name>
</gene>
<keyword evidence="5 8" id="KW-0472">Membrane</keyword>
<comment type="caution">
    <text evidence="10">The sequence shown here is derived from an EMBL/GenBank/DDBJ whole genome shotgun (WGS) entry which is preliminary data.</text>
</comment>
<evidence type="ECO:0000256" key="7">
    <source>
        <dbReference type="ARBA" id="ARBA00023180"/>
    </source>
</evidence>
<evidence type="ECO:0000256" key="5">
    <source>
        <dbReference type="ARBA" id="ARBA00023136"/>
    </source>
</evidence>
<dbReference type="Gene3D" id="1.10.510.10">
    <property type="entry name" value="Transferase(Phosphotransferase) domain 1"/>
    <property type="match status" value="1"/>
</dbReference>
<dbReference type="InterPro" id="IPR011009">
    <property type="entry name" value="Kinase-like_dom_sf"/>
</dbReference>
<dbReference type="EMBL" id="JARBDR010000640">
    <property type="protein sequence ID" value="KAJ8310040.1"/>
    <property type="molecule type" value="Genomic_DNA"/>
</dbReference>
<evidence type="ECO:0000313" key="11">
    <source>
        <dbReference type="Proteomes" id="UP001217089"/>
    </source>
</evidence>
<evidence type="ECO:0000313" key="10">
    <source>
        <dbReference type="EMBL" id="KAJ8310040.1"/>
    </source>
</evidence>
<evidence type="ECO:0000256" key="2">
    <source>
        <dbReference type="ARBA" id="ARBA00022692"/>
    </source>
</evidence>
<dbReference type="InterPro" id="IPR001245">
    <property type="entry name" value="Ser-Thr/Tyr_kinase_cat_dom"/>
</dbReference>
<dbReference type="Pfam" id="PF07714">
    <property type="entry name" value="PK_Tyr_Ser-Thr"/>
    <property type="match status" value="2"/>
</dbReference>
<reference evidence="10 11" key="1">
    <citation type="submission" date="2022-12" db="EMBL/GenBank/DDBJ databases">
        <title>Chromosome-level genome of Tegillarca granosa.</title>
        <authorList>
            <person name="Kim J."/>
        </authorList>
    </citation>
    <scope>NUCLEOTIDE SEQUENCE [LARGE SCALE GENOMIC DNA]</scope>
    <source>
        <strain evidence="10">Teg-2019</strain>
        <tissue evidence="10">Adductor muscle</tissue>
    </source>
</reference>
<feature type="domain" description="Serine-threonine/tyrosine-protein kinase catalytic" evidence="9">
    <location>
        <begin position="184"/>
        <end position="279"/>
    </location>
</feature>
<dbReference type="Gene3D" id="3.30.200.20">
    <property type="entry name" value="Phosphorylase Kinase, domain 1"/>
    <property type="match status" value="1"/>
</dbReference>